<protein>
    <submittedName>
        <fullName evidence="2">Tumor protein p63 regulated 1</fullName>
    </submittedName>
</protein>
<proteinExistence type="predicted"/>
<reference evidence="2 3" key="1">
    <citation type="journal article" date="2021" name="G3 (Bethesda)">
        <title>Improved contiguity of the threespine stickleback genome using long-read sequencing.</title>
        <authorList>
            <person name="Nath S."/>
            <person name="Shaw D.E."/>
            <person name="White M.A."/>
        </authorList>
    </citation>
    <scope>NUCLEOTIDE SEQUENCE [LARGE SCALE GENOMIC DNA]</scope>
    <source>
        <strain evidence="2 3">Lake Benthic</strain>
    </source>
</reference>
<feature type="compositionally biased region" description="Pro residues" evidence="1">
    <location>
        <begin position="25"/>
        <end position="48"/>
    </location>
</feature>
<reference evidence="2" key="2">
    <citation type="submission" date="2025-08" db="UniProtKB">
        <authorList>
            <consortium name="Ensembl"/>
        </authorList>
    </citation>
    <scope>IDENTIFICATION</scope>
</reference>
<dbReference type="PRINTS" id="PR01217">
    <property type="entry name" value="PRICHEXTENSN"/>
</dbReference>
<dbReference type="GeneTree" id="ENSGT00390000001652"/>
<dbReference type="Ensembl" id="ENSGACT00000051781.1">
    <property type="protein sequence ID" value="ENSGACP00000029780.1"/>
    <property type="gene ID" value="ENSGACG00000003852.2"/>
</dbReference>
<feature type="compositionally biased region" description="Basic and acidic residues" evidence="1">
    <location>
        <begin position="1"/>
        <end position="17"/>
    </location>
</feature>
<dbReference type="PANTHER" id="PTHR31108">
    <property type="entry name" value="TUMOR PROTEIN P63-REGULATED GENE 1-LIKE PROTEIN"/>
    <property type="match status" value="1"/>
</dbReference>
<dbReference type="GO" id="GO:0005737">
    <property type="term" value="C:cytoplasm"/>
    <property type="evidence" value="ECO:0007669"/>
    <property type="project" value="TreeGrafter"/>
</dbReference>
<feature type="region of interest" description="Disordered" evidence="1">
    <location>
        <begin position="1"/>
        <end position="141"/>
    </location>
</feature>
<organism evidence="2 3">
    <name type="scientific">Gasterosteus aculeatus aculeatus</name>
    <name type="common">three-spined stickleback</name>
    <dbReference type="NCBI Taxonomy" id="481459"/>
    <lineage>
        <taxon>Eukaryota</taxon>
        <taxon>Metazoa</taxon>
        <taxon>Chordata</taxon>
        <taxon>Craniata</taxon>
        <taxon>Vertebrata</taxon>
        <taxon>Euteleostomi</taxon>
        <taxon>Actinopterygii</taxon>
        <taxon>Neopterygii</taxon>
        <taxon>Teleostei</taxon>
        <taxon>Neoteleostei</taxon>
        <taxon>Acanthomorphata</taxon>
        <taxon>Eupercaria</taxon>
        <taxon>Perciformes</taxon>
        <taxon>Cottioidei</taxon>
        <taxon>Gasterosteales</taxon>
        <taxon>Gasterosteidae</taxon>
        <taxon>Gasterosteus</taxon>
    </lineage>
</organism>
<sequence>MAAAEEERTKPGEEEKQPPLGSHTEPPPPTEDPQQPPPTEDPQQPPPTEDLGHTEPPPPTEDLGHTEPPPPTEDPQQPPPTEDPQQPPPTEDLGHTEPPPPTEDPQQPPPTEDTEPPEGPEERAAEVGAARPPRGDSSVEPSLQHFKIRRFFVLRPGTLEQGIKDVKALVEEEVDGSVHSVWLMAERGGEGLRLFWDRQREPSFTSRWNPFAIDFPFITFINHPVMSLSDTFAEMCHIENFQEQIKEAAQKAHVMKPFPGKANGVLVLKQPIHTDAYVGLMSFIGNQNKLGYCMARGNLGF</sequence>
<name>A0AAQ4NSY9_GASAC</name>
<feature type="compositionally biased region" description="Pro residues" evidence="1">
    <location>
        <begin position="97"/>
        <end position="111"/>
    </location>
</feature>
<dbReference type="InterPro" id="IPR040242">
    <property type="entry name" value="TPRG1-like"/>
</dbReference>
<accession>A0AAQ4NSY9</accession>
<dbReference type="PANTHER" id="PTHR31108:SF6">
    <property type="entry name" value="TUMOR PROTEIN P63-REGULATED GENE 1 PROTEIN"/>
    <property type="match status" value="1"/>
</dbReference>
<dbReference type="Proteomes" id="UP000007635">
    <property type="component" value="Chromosome VIII"/>
</dbReference>
<feature type="compositionally biased region" description="Pro residues" evidence="1">
    <location>
        <begin position="67"/>
        <end position="90"/>
    </location>
</feature>
<reference evidence="2" key="3">
    <citation type="submission" date="2025-09" db="UniProtKB">
        <authorList>
            <consortium name="Ensembl"/>
        </authorList>
    </citation>
    <scope>IDENTIFICATION</scope>
</reference>
<evidence type="ECO:0000313" key="2">
    <source>
        <dbReference type="Ensembl" id="ENSGACP00000029780.1"/>
    </source>
</evidence>
<dbReference type="AlphaFoldDB" id="A0AAQ4NSY9"/>
<keyword evidence="3" id="KW-1185">Reference proteome</keyword>
<evidence type="ECO:0000313" key="3">
    <source>
        <dbReference type="Proteomes" id="UP000007635"/>
    </source>
</evidence>
<evidence type="ECO:0000256" key="1">
    <source>
        <dbReference type="SAM" id="MobiDB-lite"/>
    </source>
</evidence>